<feature type="compositionally biased region" description="Polar residues" evidence="1">
    <location>
        <begin position="167"/>
        <end position="177"/>
    </location>
</feature>
<proteinExistence type="predicted"/>
<comment type="caution">
    <text evidence="2">The sequence shown here is derived from an EMBL/GenBank/DDBJ whole genome shotgun (WGS) entry which is preliminary data.</text>
</comment>
<feature type="compositionally biased region" description="Polar residues" evidence="1">
    <location>
        <begin position="71"/>
        <end position="87"/>
    </location>
</feature>
<gene>
    <name evidence="2" type="ORF">MEDL_53387</name>
</gene>
<dbReference type="Proteomes" id="UP000683360">
    <property type="component" value="Unassembled WGS sequence"/>
</dbReference>
<name>A0A8S3U5F8_MYTED</name>
<protein>
    <submittedName>
        <fullName evidence="2">Uncharacterized protein</fullName>
    </submittedName>
</protein>
<feature type="region of interest" description="Disordered" evidence="1">
    <location>
        <begin position="59"/>
        <end position="177"/>
    </location>
</feature>
<feature type="compositionally biased region" description="Basic residues" evidence="1">
    <location>
        <begin position="146"/>
        <end position="159"/>
    </location>
</feature>
<evidence type="ECO:0000313" key="2">
    <source>
        <dbReference type="EMBL" id="CAG2241110.1"/>
    </source>
</evidence>
<accession>A0A8S3U5F8</accession>
<feature type="compositionally biased region" description="Basic and acidic residues" evidence="1">
    <location>
        <begin position="100"/>
        <end position="135"/>
    </location>
</feature>
<keyword evidence="3" id="KW-1185">Reference proteome</keyword>
<sequence length="177" mass="20749">MCPECKRIFLRKDSKHRNCKKGESGEKVLKYVSRRNFGEAEQQKLKKFKRESRQMILEIRSSQNEDKDNNAKINVQKSPSAEQQSEMNNKHEKSIHKKKVTNEDQQRTEMPKEKLVPIETKNDKVYPPKERVNEKKSKRSVSPTRSSHKIIHPQSRKIIIRPEKSDATSPLTCTPQL</sequence>
<organism evidence="2 3">
    <name type="scientific">Mytilus edulis</name>
    <name type="common">Blue mussel</name>
    <dbReference type="NCBI Taxonomy" id="6550"/>
    <lineage>
        <taxon>Eukaryota</taxon>
        <taxon>Metazoa</taxon>
        <taxon>Spiralia</taxon>
        <taxon>Lophotrochozoa</taxon>
        <taxon>Mollusca</taxon>
        <taxon>Bivalvia</taxon>
        <taxon>Autobranchia</taxon>
        <taxon>Pteriomorphia</taxon>
        <taxon>Mytilida</taxon>
        <taxon>Mytiloidea</taxon>
        <taxon>Mytilidae</taxon>
        <taxon>Mytilinae</taxon>
        <taxon>Mytilus</taxon>
    </lineage>
</organism>
<evidence type="ECO:0000256" key="1">
    <source>
        <dbReference type="SAM" id="MobiDB-lite"/>
    </source>
</evidence>
<dbReference type="AlphaFoldDB" id="A0A8S3U5F8"/>
<reference evidence="2" key="1">
    <citation type="submission" date="2021-03" db="EMBL/GenBank/DDBJ databases">
        <authorList>
            <person name="Bekaert M."/>
        </authorList>
    </citation>
    <scope>NUCLEOTIDE SEQUENCE</scope>
</reference>
<dbReference type="EMBL" id="CAJPWZ010002579">
    <property type="protein sequence ID" value="CAG2241110.1"/>
    <property type="molecule type" value="Genomic_DNA"/>
</dbReference>
<evidence type="ECO:0000313" key="3">
    <source>
        <dbReference type="Proteomes" id="UP000683360"/>
    </source>
</evidence>